<dbReference type="OrthoDB" id="4273809at2"/>
<dbReference type="AlphaFoldDB" id="A0A2P2GIF0"/>
<dbReference type="PROSITE" id="PS50943">
    <property type="entry name" value="HTH_CROC1"/>
    <property type="match status" value="1"/>
</dbReference>
<dbReference type="RefSeq" id="WP_046910156.1">
    <property type="nucleotide sequence ID" value="NZ_JBHMCW010000005.1"/>
</dbReference>
<dbReference type="GO" id="GO:0003677">
    <property type="term" value="F:DNA binding"/>
    <property type="evidence" value="ECO:0007669"/>
    <property type="project" value="UniProtKB-KW"/>
</dbReference>
<evidence type="ECO:0000313" key="2">
    <source>
        <dbReference type="EMBL" id="KKZ71292.1"/>
    </source>
</evidence>
<feature type="domain" description="HTH cro/C1-type" evidence="1">
    <location>
        <begin position="22"/>
        <end position="75"/>
    </location>
</feature>
<proteinExistence type="predicted"/>
<dbReference type="SUPFAM" id="SSF47413">
    <property type="entry name" value="lambda repressor-like DNA-binding domains"/>
    <property type="match status" value="1"/>
</dbReference>
<dbReference type="Proteomes" id="UP000265325">
    <property type="component" value="Unassembled WGS sequence"/>
</dbReference>
<accession>A0A2P2GIF0</accession>
<gene>
    <name evidence="2" type="ORF">VO63_24655</name>
</gene>
<dbReference type="InterPro" id="IPR001387">
    <property type="entry name" value="Cro/C1-type_HTH"/>
</dbReference>
<keyword evidence="3" id="KW-1185">Reference proteome</keyword>
<dbReference type="CDD" id="cd00093">
    <property type="entry name" value="HTH_XRE"/>
    <property type="match status" value="1"/>
</dbReference>
<dbReference type="InterPro" id="IPR043917">
    <property type="entry name" value="DUF5753"/>
</dbReference>
<protein>
    <submittedName>
        <fullName evidence="2">DNA-binding protein</fullName>
    </submittedName>
</protein>
<organism evidence="2 3">
    <name type="scientific">Streptomyces showdoensis</name>
    <dbReference type="NCBI Taxonomy" id="68268"/>
    <lineage>
        <taxon>Bacteria</taxon>
        <taxon>Bacillati</taxon>
        <taxon>Actinomycetota</taxon>
        <taxon>Actinomycetes</taxon>
        <taxon>Kitasatosporales</taxon>
        <taxon>Streptomycetaceae</taxon>
        <taxon>Streptomyces</taxon>
    </lineage>
</organism>
<dbReference type="InterPro" id="IPR010982">
    <property type="entry name" value="Lambda_DNA-bd_dom_sf"/>
</dbReference>
<dbReference type="EMBL" id="LAQS01000041">
    <property type="protein sequence ID" value="KKZ71292.1"/>
    <property type="molecule type" value="Genomic_DNA"/>
</dbReference>
<evidence type="ECO:0000313" key="3">
    <source>
        <dbReference type="Proteomes" id="UP000265325"/>
    </source>
</evidence>
<dbReference type="Gene3D" id="1.10.260.40">
    <property type="entry name" value="lambda repressor-like DNA-binding domains"/>
    <property type="match status" value="1"/>
</dbReference>
<reference evidence="2 3" key="1">
    <citation type="submission" date="2015-05" db="EMBL/GenBank/DDBJ databases">
        <title>Draft Genome assembly of Streptomyces showdoensis.</title>
        <authorList>
            <person name="Thapa K.K."/>
            <person name="Metsa-Ketela M."/>
        </authorList>
    </citation>
    <scope>NUCLEOTIDE SEQUENCE [LARGE SCALE GENOMIC DNA]</scope>
    <source>
        <strain evidence="2 3">ATCC 15227</strain>
    </source>
</reference>
<dbReference type="SMART" id="SM00530">
    <property type="entry name" value="HTH_XRE"/>
    <property type="match status" value="1"/>
</dbReference>
<keyword evidence="2" id="KW-0238">DNA-binding</keyword>
<dbReference type="Pfam" id="PF13560">
    <property type="entry name" value="HTH_31"/>
    <property type="match status" value="1"/>
</dbReference>
<name>A0A2P2GIF0_STREW</name>
<dbReference type="Pfam" id="PF19054">
    <property type="entry name" value="DUF5753"/>
    <property type="match status" value="1"/>
</dbReference>
<sequence length="280" mass="32034">MPPRRVITGRSQDPRKRFAEELHKLRLARRLSCRALGAAVGWDPTLFSKMERGKTLGGPEVVKALDTFYQLPEMLLALWEVAVGDRPPTRMEYRQYFDLEAEAVSIWEYAVCLLPGLLQTERYARRLMEQGSHEGEELERQIKLRLERQEVLKGADAVTFRAILSETVLRTPLPDPTHWQEQLEHLLTVSDQRNVTLQVLPHSAGPHALNSTNVTFLRLTDARVVAWVETGFSGTQIDASADVEHLQARYDDVRDLALSPAESRRFIMRMLEKAQREQPA</sequence>
<evidence type="ECO:0000259" key="1">
    <source>
        <dbReference type="PROSITE" id="PS50943"/>
    </source>
</evidence>
<comment type="caution">
    <text evidence="2">The sequence shown here is derived from an EMBL/GenBank/DDBJ whole genome shotgun (WGS) entry which is preliminary data.</text>
</comment>